<name>A0AAD2H5R7_9AGAR</name>
<keyword evidence="4" id="KW-1185">Reference proteome</keyword>
<organism evidence="2 4">
    <name type="scientific">Mycena citricolor</name>
    <dbReference type="NCBI Taxonomy" id="2018698"/>
    <lineage>
        <taxon>Eukaryota</taxon>
        <taxon>Fungi</taxon>
        <taxon>Dikarya</taxon>
        <taxon>Basidiomycota</taxon>
        <taxon>Agaricomycotina</taxon>
        <taxon>Agaricomycetes</taxon>
        <taxon>Agaricomycetidae</taxon>
        <taxon>Agaricales</taxon>
        <taxon>Marasmiineae</taxon>
        <taxon>Mycenaceae</taxon>
        <taxon>Mycena</taxon>
    </lineage>
</organism>
<accession>A0AAD2H5R7</accession>
<gene>
    <name evidence="1" type="ORF">MYCIT1_LOCUS11148</name>
    <name evidence="2" type="ORF">MYCIT1_LOCUS13490</name>
    <name evidence="3" type="ORF">MYCIT1_LOCUS19819</name>
</gene>
<sequence>MRSAGLTPDVLRLVLEAAARDDGGTARSLARLSRGVQAWIDPILYSAIRLSNHRMTLAFLRTMEKSSTKPPAFFTSHVKALCILYDMLPAHARRITDVCTRIDYLTTWFLPTTSGSLGSQESIAQALSPLTPSRMSVWHGATHPHPADRWPFTGPLFSQLTHLTIVNVWEDWAGWRWDALPPTLLYISLDLAFKNTGASGGELPTKGRVAATVHRVLNECPNLRVCALRDAADFEQMGPFGQVLSPSPKQLDTALSLRALIVDALRVLGWLDHRILFFSLRNPVPLRQAHDDREGRIWSTLEPVVKHRMGRDYDAREVLLVS</sequence>
<evidence type="ECO:0000313" key="1">
    <source>
        <dbReference type="EMBL" id="CAK5268101.1"/>
    </source>
</evidence>
<dbReference type="Proteomes" id="UP001295794">
    <property type="component" value="Unassembled WGS sequence"/>
</dbReference>
<evidence type="ECO:0000313" key="4">
    <source>
        <dbReference type="Proteomes" id="UP001295794"/>
    </source>
</evidence>
<protein>
    <submittedName>
        <fullName evidence="2">Uncharacterized protein</fullName>
    </submittedName>
</protein>
<dbReference type="EMBL" id="CAVNYO010000346">
    <property type="protein sequence ID" value="CAK5273373.1"/>
    <property type="molecule type" value="Genomic_DNA"/>
</dbReference>
<reference evidence="2" key="1">
    <citation type="submission" date="2023-11" db="EMBL/GenBank/DDBJ databases">
        <authorList>
            <person name="De Vega J J."/>
            <person name="De Vega J J."/>
        </authorList>
    </citation>
    <scope>NUCLEOTIDE SEQUENCE</scope>
</reference>
<comment type="caution">
    <text evidence="2">The sequence shown here is derived from an EMBL/GenBank/DDBJ whole genome shotgun (WGS) entry which is preliminary data.</text>
</comment>
<dbReference type="EMBL" id="CAVNYO010000138">
    <property type="protein sequence ID" value="CAK5268101.1"/>
    <property type="molecule type" value="Genomic_DNA"/>
</dbReference>
<evidence type="ECO:0000313" key="3">
    <source>
        <dbReference type="EMBL" id="CAK5273373.1"/>
    </source>
</evidence>
<dbReference type="EMBL" id="CAVNYO010000149">
    <property type="protein sequence ID" value="CAK5269626.1"/>
    <property type="molecule type" value="Genomic_DNA"/>
</dbReference>
<evidence type="ECO:0000313" key="2">
    <source>
        <dbReference type="EMBL" id="CAK5269626.1"/>
    </source>
</evidence>
<dbReference type="AlphaFoldDB" id="A0AAD2H5R7"/>
<proteinExistence type="predicted"/>